<evidence type="ECO:0000313" key="6">
    <source>
        <dbReference type="EMBL" id="GEO05324.1"/>
    </source>
</evidence>
<evidence type="ECO:0000313" key="7">
    <source>
        <dbReference type="Proteomes" id="UP000321532"/>
    </source>
</evidence>
<keyword evidence="2 3" id="KW-0697">Rotamase</keyword>
<evidence type="ECO:0000256" key="3">
    <source>
        <dbReference type="PROSITE-ProRule" id="PRU00277"/>
    </source>
</evidence>
<dbReference type="Gene3D" id="3.10.50.40">
    <property type="match status" value="1"/>
</dbReference>
<comment type="similarity">
    <text evidence="4">Belongs to the FKBP-type PPIase family.</text>
</comment>
<dbReference type="PROSITE" id="PS51257">
    <property type="entry name" value="PROKAR_LIPOPROTEIN"/>
    <property type="match status" value="1"/>
</dbReference>
<name>A0A512B040_9BACT</name>
<comment type="catalytic activity">
    <reaction evidence="1 3 4">
        <text>[protein]-peptidylproline (omega=180) = [protein]-peptidylproline (omega=0)</text>
        <dbReference type="Rhea" id="RHEA:16237"/>
        <dbReference type="Rhea" id="RHEA-COMP:10747"/>
        <dbReference type="Rhea" id="RHEA-COMP:10748"/>
        <dbReference type="ChEBI" id="CHEBI:83833"/>
        <dbReference type="ChEBI" id="CHEBI:83834"/>
        <dbReference type="EC" id="5.2.1.8"/>
    </reaction>
</comment>
<proteinExistence type="inferred from homology"/>
<evidence type="ECO:0000256" key="2">
    <source>
        <dbReference type="ARBA" id="ARBA00023110"/>
    </source>
</evidence>
<dbReference type="OrthoDB" id="9814548at2"/>
<evidence type="ECO:0000259" key="5">
    <source>
        <dbReference type="PROSITE" id="PS50059"/>
    </source>
</evidence>
<dbReference type="AlphaFoldDB" id="A0A512B040"/>
<dbReference type="Proteomes" id="UP000321532">
    <property type="component" value="Unassembled WGS sequence"/>
</dbReference>
<dbReference type="InterPro" id="IPR001179">
    <property type="entry name" value="PPIase_FKBP_dom"/>
</dbReference>
<dbReference type="SUPFAM" id="SSF54534">
    <property type="entry name" value="FKBP-like"/>
    <property type="match status" value="1"/>
</dbReference>
<dbReference type="InterPro" id="IPR046357">
    <property type="entry name" value="PPIase_dom_sf"/>
</dbReference>
<dbReference type="RefSeq" id="WP_146899040.1">
    <property type="nucleotide sequence ID" value="NZ_BJYS01000022.1"/>
</dbReference>
<dbReference type="Pfam" id="PF00254">
    <property type="entry name" value="FKBP_C"/>
    <property type="match status" value="1"/>
</dbReference>
<dbReference type="EMBL" id="BJYS01000022">
    <property type="protein sequence ID" value="GEO05324.1"/>
    <property type="molecule type" value="Genomic_DNA"/>
</dbReference>
<evidence type="ECO:0000256" key="1">
    <source>
        <dbReference type="ARBA" id="ARBA00000971"/>
    </source>
</evidence>
<sequence>MNGIKYFLFLLVFGVLLSSCKDEYAERIERQKEQDEASIQEYLTENKIQNAQKQPSGIYYIPQTPGTGAQVQKGSTIKIHYIGRYLNGQKIQSTYDSGQPLTVVANPGRNNGLTEGLNEGLLLLKEGEKATIIVPSMLGSVSYYGQYGYVMVYEITVLEVK</sequence>
<protein>
    <recommendedName>
        <fullName evidence="4">Peptidyl-prolyl cis-trans isomerase</fullName>
        <ecNumber evidence="4">5.2.1.8</ecNumber>
    </recommendedName>
</protein>
<evidence type="ECO:0000256" key="4">
    <source>
        <dbReference type="RuleBase" id="RU003915"/>
    </source>
</evidence>
<comment type="caution">
    <text evidence="6">The sequence shown here is derived from an EMBL/GenBank/DDBJ whole genome shotgun (WGS) entry which is preliminary data.</text>
</comment>
<keyword evidence="7" id="KW-1185">Reference proteome</keyword>
<gene>
    <name evidence="6" type="ORF">AAE02nite_29880</name>
</gene>
<reference evidence="6 7" key="1">
    <citation type="submission" date="2019-07" db="EMBL/GenBank/DDBJ databases">
        <title>Whole genome shotgun sequence of Adhaeribacter aerolatus NBRC 106133.</title>
        <authorList>
            <person name="Hosoyama A."/>
            <person name="Uohara A."/>
            <person name="Ohji S."/>
            <person name="Ichikawa N."/>
        </authorList>
    </citation>
    <scope>NUCLEOTIDE SEQUENCE [LARGE SCALE GENOMIC DNA]</scope>
    <source>
        <strain evidence="6 7">NBRC 106133</strain>
    </source>
</reference>
<feature type="domain" description="PPIase FKBP-type" evidence="5">
    <location>
        <begin position="74"/>
        <end position="161"/>
    </location>
</feature>
<keyword evidence="3 4" id="KW-0413">Isomerase</keyword>
<dbReference type="GO" id="GO:0003755">
    <property type="term" value="F:peptidyl-prolyl cis-trans isomerase activity"/>
    <property type="evidence" value="ECO:0007669"/>
    <property type="project" value="UniProtKB-UniRule"/>
</dbReference>
<dbReference type="EC" id="5.2.1.8" evidence="4"/>
<organism evidence="6 7">
    <name type="scientific">Adhaeribacter aerolatus</name>
    <dbReference type="NCBI Taxonomy" id="670289"/>
    <lineage>
        <taxon>Bacteria</taxon>
        <taxon>Pseudomonadati</taxon>
        <taxon>Bacteroidota</taxon>
        <taxon>Cytophagia</taxon>
        <taxon>Cytophagales</taxon>
        <taxon>Hymenobacteraceae</taxon>
        <taxon>Adhaeribacter</taxon>
    </lineage>
</organism>
<accession>A0A512B040</accession>
<dbReference type="PROSITE" id="PS50059">
    <property type="entry name" value="FKBP_PPIASE"/>
    <property type="match status" value="1"/>
</dbReference>